<comment type="similarity">
    <text evidence="4">Belongs to the GtfB family.</text>
</comment>
<organism evidence="6 7">
    <name type="scientific">Acetatifactor muris</name>
    <dbReference type="NCBI Taxonomy" id="879566"/>
    <lineage>
        <taxon>Bacteria</taxon>
        <taxon>Bacillati</taxon>
        <taxon>Bacillota</taxon>
        <taxon>Clostridia</taxon>
        <taxon>Lachnospirales</taxon>
        <taxon>Lachnospiraceae</taxon>
        <taxon>Acetatifactor</taxon>
    </lineage>
</organism>
<feature type="coiled-coil region" evidence="5">
    <location>
        <begin position="416"/>
        <end position="443"/>
    </location>
</feature>
<evidence type="ECO:0000313" key="7">
    <source>
        <dbReference type="Proteomes" id="UP000236311"/>
    </source>
</evidence>
<gene>
    <name evidence="6" type="primary">gtf2_2</name>
    <name evidence="4" type="synonym">gtfB</name>
    <name evidence="6" type="ORF">AMURIS_01645</name>
</gene>
<dbReference type="NCBIfam" id="TIGR02919">
    <property type="entry name" value="accessory Sec system glycosylation chaperone GtfB"/>
    <property type="match status" value="1"/>
</dbReference>
<evidence type="ECO:0000256" key="5">
    <source>
        <dbReference type="SAM" id="Coils"/>
    </source>
</evidence>
<comment type="subcellular location">
    <subcellularLocation>
        <location evidence="4">Cell membrane</location>
        <topology evidence="4">Peripheral membrane protein</topology>
    </subcellularLocation>
</comment>
<dbReference type="GO" id="GO:0031647">
    <property type="term" value="P:regulation of protein stability"/>
    <property type="evidence" value="ECO:0007669"/>
    <property type="project" value="UniProtKB-UniRule"/>
</dbReference>
<dbReference type="RefSeq" id="WP_103238995.1">
    <property type="nucleotide sequence ID" value="NZ_CANRXC010000082.1"/>
</dbReference>
<dbReference type="HAMAP" id="MF_01473">
    <property type="entry name" value="GtfB"/>
    <property type="match status" value="1"/>
</dbReference>
<keyword evidence="7" id="KW-1185">Reference proteome</keyword>
<keyword evidence="2 4" id="KW-1003">Cell membrane</keyword>
<comment type="subunit">
    <text evidence="4">Forms a heterotetramer with 2 subunits each of GtfA and GtfB. Part of the accessory SecA2/SecY2 protein translocation apparatus.</text>
</comment>
<dbReference type="UniPathway" id="UPA00378"/>
<dbReference type="InterPro" id="IPR014268">
    <property type="entry name" value="GtfB"/>
</dbReference>
<dbReference type="GO" id="GO:0017122">
    <property type="term" value="C:protein N-acetylglucosaminyltransferase complex"/>
    <property type="evidence" value="ECO:0007669"/>
    <property type="project" value="UniProtKB-UniRule"/>
</dbReference>
<protein>
    <recommendedName>
        <fullName evidence="4">UDP-N-acetylglucosamine--peptide N-acetylglucosaminyltransferase stabilizing protein GtfB</fullName>
    </recommendedName>
    <alternativeName>
        <fullName evidence="4">Glycosyltransferase stabilizing protein GtfB</fullName>
    </alternativeName>
</protein>
<dbReference type="GO" id="GO:0005886">
    <property type="term" value="C:plasma membrane"/>
    <property type="evidence" value="ECO:0007669"/>
    <property type="project" value="UniProtKB-SubCell"/>
</dbReference>
<evidence type="ECO:0000256" key="3">
    <source>
        <dbReference type="ARBA" id="ARBA00023136"/>
    </source>
</evidence>
<comment type="function">
    <text evidence="4">Required for polymorphic O-glycosylation of the serine-rich repeat protein in this bacteria. A stabilizing protein that is part of the accessory SecA2/SecY2 system specifically required to export serine-rich repeat cell wall proteins usually encoded upstream in the same operon. The GtfA-GtfB complex adds GlcNAc from UDP-GlcNAc to the substrate protein, attaching the first sugar residue. Stabilizes the glycosylation activity of GtfA. Has no N-acetylglucosaminyl transferase activity on its own.</text>
</comment>
<dbReference type="AlphaFoldDB" id="A0A2K4ZEQ0"/>
<keyword evidence="5" id="KW-0175">Coiled coil</keyword>
<keyword evidence="6" id="KW-0808">Transferase</keyword>
<keyword evidence="3 4" id="KW-0472">Membrane</keyword>
<comment type="pathway">
    <text evidence="1 4">Protein modification; protein glycosylation.</text>
</comment>
<evidence type="ECO:0000256" key="2">
    <source>
        <dbReference type="ARBA" id="ARBA00022475"/>
    </source>
</evidence>
<dbReference type="EMBL" id="OFSM01000007">
    <property type="protein sequence ID" value="SOY28930.1"/>
    <property type="molecule type" value="Genomic_DNA"/>
</dbReference>
<evidence type="ECO:0000256" key="1">
    <source>
        <dbReference type="ARBA" id="ARBA00004922"/>
    </source>
</evidence>
<dbReference type="GO" id="GO:0016740">
    <property type="term" value="F:transferase activity"/>
    <property type="evidence" value="ECO:0007669"/>
    <property type="project" value="UniProtKB-KW"/>
</dbReference>
<evidence type="ECO:0000313" key="6">
    <source>
        <dbReference type="EMBL" id="SOY28930.1"/>
    </source>
</evidence>
<evidence type="ECO:0000256" key="4">
    <source>
        <dbReference type="HAMAP-Rule" id="MF_01473"/>
    </source>
</evidence>
<accession>A0A2K4ZEQ0</accession>
<dbReference type="OrthoDB" id="2136618at2"/>
<name>A0A2K4ZEQ0_9FIRM</name>
<proteinExistence type="inferred from homology"/>
<sequence length="452" mass="52655">MEGFALPDKIILLFDYYSPESCLLHESFLQTGCDCIAVSLEENDFLPRNVFSVYDLLSRECKIEDENRGKPRFFNEIAVPDNWSIQAGDSISGKITCMQEEKGRIWYLQGGRKFLVEAVDWYDRKGNVRFRDHYNRYGENCARTVYNTKGQALCKTRFSESGKEMLTENIITGDMILYVDGGVKLFRSKLDLLVYWFGRRGLDRNRIIYNSLSTPFFISNRLEGTEKKDILFWQESVGTEIPGNMRMILNGASGRTERIMVQKRTAYEKLLELGADRKKLHKLGPIYRFQKKNGHEPEALICTNSERIEHCEELVRALPQVHFHIAAITTMSPRLMELENYENVTLYPGAEKEMQEALFQKCDYYFDINHGAEIISAVYQAFLHNQLIFAFQETAHNQEYVTEEQVYPVDAFERMVSDIREALEDGKAMRRRLEKQRKHAMAESRKAYTDLI</sequence>
<reference evidence="6 7" key="1">
    <citation type="submission" date="2018-01" db="EMBL/GenBank/DDBJ databases">
        <authorList>
            <person name="Gaut B.S."/>
            <person name="Morton B.R."/>
            <person name="Clegg M.T."/>
            <person name="Duvall M.R."/>
        </authorList>
    </citation>
    <scope>NUCLEOTIDE SEQUENCE [LARGE SCALE GENOMIC DNA]</scope>
    <source>
        <strain evidence="6">GP69</strain>
    </source>
</reference>
<dbReference type="Proteomes" id="UP000236311">
    <property type="component" value="Unassembled WGS sequence"/>
</dbReference>